<dbReference type="GO" id="GO:0006508">
    <property type="term" value="P:proteolysis"/>
    <property type="evidence" value="ECO:0007669"/>
    <property type="project" value="UniProtKB-KW"/>
</dbReference>
<name>A0A419ESU6_9BACT</name>
<dbReference type="EMBL" id="QZKI01000111">
    <property type="protein sequence ID" value="RJP66751.1"/>
    <property type="molecule type" value="Genomic_DNA"/>
</dbReference>
<comment type="caution">
    <text evidence="8">The sequence shown here is derived from an EMBL/GenBank/DDBJ whole genome shotgun (WGS) entry which is preliminary data.</text>
</comment>
<dbReference type="CDD" id="cd07560">
    <property type="entry name" value="Peptidase_S41_CPP"/>
    <property type="match status" value="1"/>
</dbReference>
<dbReference type="PANTHER" id="PTHR32060:SF30">
    <property type="entry name" value="CARBOXY-TERMINAL PROCESSING PROTEASE CTPA"/>
    <property type="match status" value="1"/>
</dbReference>
<evidence type="ECO:0000313" key="8">
    <source>
        <dbReference type="EMBL" id="RJP66751.1"/>
    </source>
</evidence>
<evidence type="ECO:0000259" key="7">
    <source>
        <dbReference type="PROSITE" id="PS50106"/>
    </source>
</evidence>
<dbReference type="InterPro" id="IPR001478">
    <property type="entry name" value="PDZ"/>
</dbReference>
<dbReference type="GO" id="GO:0008236">
    <property type="term" value="F:serine-type peptidase activity"/>
    <property type="evidence" value="ECO:0007669"/>
    <property type="project" value="UniProtKB-KW"/>
</dbReference>
<reference evidence="8 9" key="1">
    <citation type="journal article" date="2017" name="ISME J.">
        <title>Energy and carbon metabolisms in a deep terrestrial subsurface fluid microbial community.</title>
        <authorList>
            <person name="Momper L."/>
            <person name="Jungbluth S.P."/>
            <person name="Lee M.D."/>
            <person name="Amend J.P."/>
        </authorList>
    </citation>
    <scope>NUCLEOTIDE SEQUENCE [LARGE SCALE GENOMIC DNA]</scope>
    <source>
        <strain evidence="8">SURF_17</strain>
    </source>
</reference>
<evidence type="ECO:0000256" key="5">
    <source>
        <dbReference type="RuleBase" id="RU004404"/>
    </source>
</evidence>
<gene>
    <name evidence="8" type="ORF">C4532_15470</name>
</gene>
<dbReference type="GO" id="GO:0004175">
    <property type="term" value="F:endopeptidase activity"/>
    <property type="evidence" value="ECO:0007669"/>
    <property type="project" value="TreeGrafter"/>
</dbReference>
<proteinExistence type="inferred from homology"/>
<dbReference type="AlphaFoldDB" id="A0A419ESU6"/>
<dbReference type="CDD" id="cd06782">
    <property type="entry name" value="cpPDZ_CPP-like"/>
    <property type="match status" value="1"/>
</dbReference>
<dbReference type="SMART" id="SM00228">
    <property type="entry name" value="PDZ"/>
    <property type="match status" value="1"/>
</dbReference>
<dbReference type="PANTHER" id="PTHR32060">
    <property type="entry name" value="TAIL-SPECIFIC PROTEASE"/>
    <property type="match status" value="1"/>
</dbReference>
<dbReference type="GO" id="GO:0007165">
    <property type="term" value="P:signal transduction"/>
    <property type="evidence" value="ECO:0007669"/>
    <property type="project" value="TreeGrafter"/>
</dbReference>
<comment type="similarity">
    <text evidence="1 5">Belongs to the peptidase S41A family.</text>
</comment>
<feature type="domain" description="PDZ" evidence="7">
    <location>
        <begin position="88"/>
        <end position="157"/>
    </location>
</feature>
<dbReference type="InterPro" id="IPR036034">
    <property type="entry name" value="PDZ_sf"/>
</dbReference>
<dbReference type="Pfam" id="PF17820">
    <property type="entry name" value="PDZ_6"/>
    <property type="match status" value="1"/>
</dbReference>
<dbReference type="InterPro" id="IPR041489">
    <property type="entry name" value="PDZ_6"/>
</dbReference>
<organism evidence="8 9">
    <name type="scientific">Candidatus Abyssobacteria bacterium SURF_17</name>
    <dbReference type="NCBI Taxonomy" id="2093361"/>
    <lineage>
        <taxon>Bacteria</taxon>
        <taxon>Pseudomonadati</taxon>
        <taxon>Candidatus Hydrogenedentota</taxon>
        <taxon>Candidatus Abyssobacteria</taxon>
    </lineage>
</organism>
<keyword evidence="2 5" id="KW-0645">Protease</keyword>
<dbReference type="SUPFAM" id="SSF50156">
    <property type="entry name" value="PDZ domain-like"/>
    <property type="match status" value="1"/>
</dbReference>
<dbReference type="FunFam" id="2.30.42.10:FF:000063">
    <property type="entry name" value="Peptidase, S41 family"/>
    <property type="match status" value="1"/>
</dbReference>
<feature type="compositionally biased region" description="Acidic residues" evidence="6">
    <location>
        <begin position="398"/>
        <end position="409"/>
    </location>
</feature>
<dbReference type="Pfam" id="PF22694">
    <property type="entry name" value="CtpB_N-like"/>
    <property type="match status" value="1"/>
</dbReference>
<dbReference type="InterPro" id="IPR029045">
    <property type="entry name" value="ClpP/crotonase-like_dom_sf"/>
</dbReference>
<dbReference type="InterPro" id="IPR005151">
    <property type="entry name" value="Tail-specific_protease"/>
</dbReference>
<dbReference type="Gene3D" id="3.30.750.44">
    <property type="match status" value="1"/>
</dbReference>
<evidence type="ECO:0000256" key="6">
    <source>
        <dbReference type="SAM" id="MobiDB-lite"/>
    </source>
</evidence>
<dbReference type="InterPro" id="IPR004447">
    <property type="entry name" value="Peptidase_S41A"/>
</dbReference>
<evidence type="ECO:0000256" key="1">
    <source>
        <dbReference type="ARBA" id="ARBA00009179"/>
    </source>
</evidence>
<dbReference type="InterPro" id="IPR055210">
    <property type="entry name" value="CtpA/B_N"/>
</dbReference>
<feature type="compositionally biased region" description="Low complexity" evidence="6">
    <location>
        <begin position="455"/>
        <end position="478"/>
    </location>
</feature>
<feature type="compositionally biased region" description="Basic and acidic residues" evidence="6">
    <location>
        <begin position="443"/>
        <end position="452"/>
    </location>
</feature>
<dbReference type="PROSITE" id="PS50106">
    <property type="entry name" value="PDZ"/>
    <property type="match status" value="1"/>
</dbReference>
<dbReference type="Gene3D" id="2.30.42.10">
    <property type="match status" value="1"/>
</dbReference>
<dbReference type="Proteomes" id="UP000285961">
    <property type="component" value="Unassembled WGS sequence"/>
</dbReference>
<dbReference type="Gene3D" id="3.90.226.10">
    <property type="entry name" value="2-enoyl-CoA Hydratase, Chain A, domain 1"/>
    <property type="match status" value="1"/>
</dbReference>
<dbReference type="FunFam" id="3.90.226.10:FF:000029">
    <property type="entry name" value="Peptidase, S41 family"/>
    <property type="match status" value="1"/>
</dbReference>
<evidence type="ECO:0000313" key="9">
    <source>
        <dbReference type="Proteomes" id="UP000285961"/>
    </source>
</evidence>
<accession>A0A419ESU6</accession>
<evidence type="ECO:0000256" key="2">
    <source>
        <dbReference type="ARBA" id="ARBA00022670"/>
    </source>
</evidence>
<dbReference type="Pfam" id="PF03572">
    <property type="entry name" value="Peptidase_S41"/>
    <property type="match status" value="1"/>
</dbReference>
<dbReference type="SMART" id="SM00245">
    <property type="entry name" value="TSPc"/>
    <property type="match status" value="1"/>
</dbReference>
<keyword evidence="3 5" id="KW-0378">Hydrolase</keyword>
<evidence type="ECO:0000256" key="4">
    <source>
        <dbReference type="ARBA" id="ARBA00022825"/>
    </source>
</evidence>
<sequence length="497" mass="54728">MKRNRSEFFFFLVSVLLLGLVIGNLLSGYVTAQTGSAYSDLEIFSDAISIIQSDYVEEMPTKELIYSAMKGMMDGLDPHSQFMPPDIYKELKVETEGHFGGLGIVISLDENKVLTVVSPIEDTPAFKAGVQAGDRVIKIDGEPTTGLVLEEAVKKLRGPKGSKVTITILRLHENDGKMPEELEFTMIRDDIKIRSVNWEMLDEKIARIRLREFSEQTATELHKALEELKKKGMRSLVLDLRSNPGGLLNVAAEVADEFLDKGQLIVYTESRDSDQNMKFNAKRNPSIEPSTPIVILVNEGSASASEIVAGALRDWNRAVVLGTKTFGKGSVQSIIPLSDGSALRLTTAKYLTPNGHSIDRLGIIPDIEVKMSKEQLVALLSREGSVPMVRMPPQPDTPSDDAEQQQKDEEEIADVQLQRAVDLLRGYDIFKSLEQNINLAKGEAESAVKEDAGTAVPEEAPVQQPEEPVQELQESLPEIMLPHEEQAPVPEGSPGVE</sequence>
<dbReference type="NCBIfam" id="TIGR00225">
    <property type="entry name" value="prc"/>
    <property type="match status" value="1"/>
</dbReference>
<protein>
    <submittedName>
        <fullName evidence="8">S41 family peptidase</fullName>
    </submittedName>
</protein>
<dbReference type="SUPFAM" id="SSF52096">
    <property type="entry name" value="ClpP/crotonase"/>
    <property type="match status" value="1"/>
</dbReference>
<feature type="region of interest" description="Disordered" evidence="6">
    <location>
        <begin position="384"/>
        <end position="409"/>
    </location>
</feature>
<evidence type="ECO:0000256" key="3">
    <source>
        <dbReference type="ARBA" id="ARBA00022801"/>
    </source>
</evidence>
<feature type="region of interest" description="Disordered" evidence="6">
    <location>
        <begin position="443"/>
        <end position="497"/>
    </location>
</feature>
<dbReference type="GO" id="GO:0030288">
    <property type="term" value="C:outer membrane-bounded periplasmic space"/>
    <property type="evidence" value="ECO:0007669"/>
    <property type="project" value="TreeGrafter"/>
</dbReference>
<keyword evidence="4 5" id="KW-0720">Serine protease</keyword>